<dbReference type="EMBL" id="JAVIIZ010000014">
    <property type="protein sequence ID" value="MDX8474778.1"/>
    <property type="molecule type" value="Genomic_DNA"/>
</dbReference>
<proteinExistence type="predicted"/>
<gene>
    <name evidence="1" type="ORF">RFM27_22070</name>
</gene>
<dbReference type="Proteomes" id="UP001271780">
    <property type="component" value="Unassembled WGS sequence"/>
</dbReference>
<sequence>MGDMLIRNIPEASPEPHLSAWDAIRSAYAAENAIDDEFANTMREIETERKRDFGCIAIRRN</sequence>
<accession>A0ABU4XJ47</accession>
<keyword evidence="2" id="KW-1185">Reference proteome</keyword>
<organism evidence="1 2">
    <name type="scientific">Mesorhizobium dulcispinae</name>
    <dbReference type="NCBI Taxonomy" id="3072316"/>
    <lineage>
        <taxon>Bacteria</taxon>
        <taxon>Pseudomonadati</taxon>
        <taxon>Pseudomonadota</taxon>
        <taxon>Alphaproteobacteria</taxon>
        <taxon>Hyphomicrobiales</taxon>
        <taxon>Phyllobacteriaceae</taxon>
        <taxon>Mesorhizobium</taxon>
    </lineage>
</organism>
<evidence type="ECO:0000313" key="1">
    <source>
        <dbReference type="EMBL" id="MDX8474778.1"/>
    </source>
</evidence>
<name>A0ABU4XJ47_9HYPH</name>
<evidence type="ECO:0000313" key="2">
    <source>
        <dbReference type="Proteomes" id="UP001271780"/>
    </source>
</evidence>
<dbReference type="RefSeq" id="WP_320317866.1">
    <property type="nucleotide sequence ID" value="NZ_JAVIIX010000013.1"/>
</dbReference>
<reference evidence="1 2" key="1">
    <citation type="submission" date="2023-08" db="EMBL/GenBank/DDBJ databases">
        <title>Implementing the SeqCode for naming new Mesorhizobium species isolated from Vachellia karroo root nodules.</title>
        <authorList>
            <person name="Van Lill M."/>
        </authorList>
    </citation>
    <scope>NUCLEOTIDE SEQUENCE [LARGE SCALE GENOMIC DNA]</scope>
    <source>
        <strain evidence="1 2">VK23A</strain>
    </source>
</reference>
<comment type="caution">
    <text evidence="1">The sequence shown here is derived from an EMBL/GenBank/DDBJ whole genome shotgun (WGS) entry which is preliminary data.</text>
</comment>
<protein>
    <submittedName>
        <fullName evidence="1">Uncharacterized protein</fullName>
    </submittedName>
</protein>